<comment type="caution">
    <text evidence="2">The sequence shown here is derived from an EMBL/GenBank/DDBJ whole genome shotgun (WGS) entry which is preliminary data.</text>
</comment>
<organism evidence="2 3">
    <name type="scientific">Arachis hypogaea</name>
    <name type="common">Peanut</name>
    <dbReference type="NCBI Taxonomy" id="3818"/>
    <lineage>
        <taxon>Eukaryota</taxon>
        <taxon>Viridiplantae</taxon>
        <taxon>Streptophyta</taxon>
        <taxon>Embryophyta</taxon>
        <taxon>Tracheophyta</taxon>
        <taxon>Spermatophyta</taxon>
        <taxon>Magnoliopsida</taxon>
        <taxon>eudicotyledons</taxon>
        <taxon>Gunneridae</taxon>
        <taxon>Pentapetalae</taxon>
        <taxon>rosids</taxon>
        <taxon>fabids</taxon>
        <taxon>Fabales</taxon>
        <taxon>Fabaceae</taxon>
        <taxon>Papilionoideae</taxon>
        <taxon>50 kb inversion clade</taxon>
        <taxon>dalbergioids sensu lato</taxon>
        <taxon>Dalbergieae</taxon>
        <taxon>Pterocarpus clade</taxon>
        <taxon>Arachis</taxon>
    </lineage>
</organism>
<dbReference type="STRING" id="3818.A0A445ASU6"/>
<proteinExistence type="predicted"/>
<dbReference type="SUPFAM" id="SSF56219">
    <property type="entry name" value="DNase I-like"/>
    <property type="match status" value="1"/>
</dbReference>
<dbReference type="PANTHER" id="PTHR33710">
    <property type="entry name" value="BNAC02G09200D PROTEIN"/>
    <property type="match status" value="1"/>
</dbReference>
<feature type="compositionally biased region" description="Basic and acidic residues" evidence="1">
    <location>
        <begin position="1"/>
        <end position="16"/>
    </location>
</feature>
<feature type="region of interest" description="Disordered" evidence="1">
    <location>
        <begin position="1"/>
        <end position="29"/>
    </location>
</feature>
<feature type="compositionally biased region" description="Basic and acidic residues" evidence="1">
    <location>
        <begin position="68"/>
        <end position="106"/>
    </location>
</feature>
<sequence>MDTSSREIRKNKKGIERSAQQEVDEGEFQERAEVGLNFDIRPNKRITHVQLSKQAGREPNIEGPTNWVRDESTQRKRKSLDQKERQRFESSYEAHTPRRTEYEDLIHNNQTNGKEESKEERNKQEYKAESGDMYYVELASDGEEEGEKIVENNRGSSGWKIELANYMQQSLKLKRKREDRRILQITRVAWEDENGKDQVGLHPKPRGQLEEFRKFLNVMVLDLKGNKFTWFSNPRNGFITKERIDRVLVNWQWRKKFQHAVLEVLPAISSDHCPLMLTTSPRNKTNTHFKYEAFRKDHEECCNVINKGWNKEIIRGTAWTNIIQRMKNCKEELRKWSRTTFKRIDGDYTVKTGYYAATEEKRKEKGEKASTSTDLKDLWKEIWRMQDTGFTWTPREGNRLAHEIADRISMESLENQWRRACATTLPNQRSRSQVEDSPIIGDIHEGGKTNHALLAEKDSFRHLWVLGIEFAAVHLARALLVIWSW</sequence>
<keyword evidence="3" id="KW-1185">Reference proteome</keyword>
<evidence type="ECO:0008006" key="4">
    <source>
        <dbReference type="Google" id="ProtNLM"/>
    </source>
</evidence>
<evidence type="ECO:0000256" key="1">
    <source>
        <dbReference type="SAM" id="MobiDB-lite"/>
    </source>
</evidence>
<dbReference type="InterPro" id="IPR036691">
    <property type="entry name" value="Endo/exonu/phosph_ase_sf"/>
</dbReference>
<reference evidence="2 3" key="1">
    <citation type="submission" date="2019-01" db="EMBL/GenBank/DDBJ databases">
        <title>Sequencing of cultivated peanut Arachis hypogaea provides insights into genome evolution and oil improvement.</title>
        <authorList>
            <person name="Chen X."/>
        </authorList>
    </citation>
    <scope>NUCLEOTIDE SEQUENCE [LARGE SCALE GENOMIC DNA]</scope>
    <source>
        <strain evidence="3">cv. Fuhuasheng</strain>
        <tissue evidence="2">Leaves</tissue>
    </source>
</reference>
<dbReference type="AlphaFoldDB" id="A0A445ASU6"/>
<gene>
    <name evidence="2" type="ORF">Ahy_B01g053905</name>
</gene>
<dbReference type="Proteomes" id="UP000289738">
    <property type="component" value="Chromosome B01"/>
</dbReference>
<protein>
    <recommendedName>
        <fullName evidence="4">RNase H type-1 domain-containing protein</fullName>
    </recommendedName>
</protein>
<accession>A0A445ASU6</accession>
<name>A0A445ASU6_ARAHY</name>
<evidence type="ECO:0000313" key="3">
    <source>
        <dbReference type="Proteomes" id="UP000289738"/>
    </source>
</evidence>
<dbReference type="EMBL" id="SDMP01000011">
    <property type="protein sequence ID" value="RYR29497.1"/>
    <property type="molecule type" value="Genomic_DNA"/>
</dbReference>
<feature type="region of interest" description="Disordered" evidence="1">
    <location>
        <begin position="49"/>
        <end position="126"/>
    </location>
</feature>
<dbReference type="Gene3D" id="3.60.10.10">
    <property type="entry name" value="Endonuclease/exonuclease/phosphatase"/>
    <property type="match status" value="1"/>
</dbReference>
<dbReference type="PANTHER" id="PTHR33710:SF77">
    <property type="entry name" value="DNASE I-LIKE SUPERFAMILY PROTEIN"/>
    <property type="match status" value="1"/>
</dbReference>
<evidence type="ECO:0000313" key="2">
    <source>
        <dbReference type="EMBL" id="RYR29497.1"/>
    </source>
</evidence>
<feature type="compositionally biased region" description="Basic and acidic residues" evidence="1">
    <location>
        <begin position="113"/>
        <end position="126"/>
    </location>
</feature>